<dbReference type="InterPro" id="IPR036866">
    <property type="entry name" value="RibonucZ/Hydroxyglut_hydro"/>
</dbReference>
<dbReference type="InterPro" id="IPR050114">
    <property type="entry name" value="UPF0173_UPF0282_UlaG_hydrolase"/>
</dbReference>
<comment type="caution">
    <text evidence="2">The sequence shown here is derived from an EMBL/GenBank/DDBJ whole genome shotgun (WGS) entry which is preliminary data.</text>
</comment>
<keyword evidence="1" id="KW-0732">Signal</keyword>
<evidence type="ECO:0000256" key="1">
    <source>
        <dbReference type="SAM" id="SignalP"/>
    </source>
</evidence>
<sequence length="241" mass="27237">MRFPLSLLFTFSFLASVAQQFEKDTFNASDGQLTITFIGHGSLMMEFEGSLIHIDPSSREADYSQLPDADLILITHHHGDHCDPAAVEHIKKEGTTTALTALAKEKLGFGEVVNNHENFDYKSIKIETIPAYNLVHKRDNGEFFHPKGCCNSYILNIGDKRIFVGGDTENTPEMKALENIDIAFLPMNLPYTMTPEMVADAVKAFRPKILYPYHYGKTDTSIIQDLLKNEKEIEVRIRKEP</sequence>
<evidence type="ECO:0000313" key="2">
    <source>
        <dbReference type="EMBL" id="MTI29033.1"/>
    </source>
</evidence>
<feature type="chain" id="PRO_5047268200" evidence="1">
    <location>
        <begin position="21"/>
        <end position="241"/>
    </location>
</feature>
<name>A0ABW9RXT4_9BACT</name>
<dbReference type="PANTHER" id="PTHR43546">
    <property type="entry name" value="UPF0173 METAL-DEPENDENT HYDROLASE MJ1163-RELATED"/>
    <property type="match status" value="1"/>
</dbReference>
<proteinExistence type="predicted"/>
<keyword evidence="3" id="KW-1185">Reference proteome</keyword>
<feature type="signal peptide" evidence="1">
    <location>
        <begin position="1"/>
        <end position="20"/>
    </location>
</feature>
<accession>A0ABW9RXT4</accession>
<dbReference type="Gene3D" id="3.60.15.10">
    <property type="entry name" value="Ribonuclease Z/Hydroxyacylglutathione hydrolase-like"/>
    <property type="match status" value="1"/>
</dbReference>
<dbReference type="EMBL" id="SMLW01000677">
    <property type="protein sequence ID" value="MTI29033.1"/>
    <property type="molecule type" value="Genomic_DNA"/>
</dbReference>
<dbReference type="SUPFAM" id="SSF56281">
    <property type="entry name" value="Metallo-hydrolase/oxidoreductase"/>
    <property type="match status" value="1"/>
</dbReference>
<protein>
    <submittedName>
        <fullName evidence="2">MBL fold metallo-hydrolase</fullName>
    </submittedName>
</protein>
<dbReference type="PANTHER" id="PTHR43546:SF3">
    <property type="entry name" value="UPF0173 METAL-DEPENDENT HYDROLASE MJ1163"/>
    <property type="match status" value="1"/>
</dbReference>
<organism evidence="2 3">
    <name type="scientific">Fulvivirga kasyanovii</name>
    <dbReference type="NCBI Taxonomy" id="396812"/>
    <lineage>
        <taxon>Bacteria</taxon>
        <taxon>Pseudomonadati</taxon>
        <taxon>Bacteroidota</taxon>
        <taxon>Cytophagia</taxon>
        <taxon>Cytophagales</taxon>
        <taxon>Fulvivirgaceae</taxon>
        <taxon>Fulvivirga</taxon>
    </lineage>
</organism>
<dbReference type="Pfam" id="PF13483">
    <property type="entry name" value="Lactamase_B_3"/>
    <property type="match status" value="1"/>
</dbReference>
<gene>
    <name evidence="2" type="ORF">E1163_28990</name>
</gene>
<evidence type="ECO:0000313" key="3">
    <source>
        <dbReference type="Proteomes" id="UP000798808"/>
    </source>
</evidence>
<dbReference type="RefSeq" id="WP_155177136.1">
    <property type="nucleotide sequence ID" value="NZ_BAAAFL010000012.1"/>
</dbReference>
<dbReference type="Proteomes" id="UP000798808">
    <property type="component" value="Unassembled WGS sequence"/>
</dbReference>
<reference evidence="2 3" key="1">
    <citation type="submission" date="2019-02" db="EMBL/GenBank/DDBJ databases">
        <authorList>
            <person name="Goldberg S.R."/>
            <person name="Haltli B.A."/>
            <person name="Correa H."/>
            <person name="Russell K.G."/>
        </authorList>
    </citation>
    <scope>NUCLEOTIDE SEQUENCE [LARGE SCALE GENOMIC DNA]</scope>
    <source>
        <strain evidence="2 3">JCM 16186</strain>
    </source>
</reference>